<evidence type="ECO:0000256" key="3">
    <source>
        <dbReference type="ARBA" id="ARBA00022801"/>
    </source>
</evidence>
<dbReference type="Pfam" id="PF01368">
    <property type="entry name" value="DHH"/>
    <property type="match status" value="1"/>
</dbReference>
<evidence type="ECO:0000256" key="4">
    <source>
        <dbReference type="ARBA" id="ARBA00023211"/>
    </source>
</evidence>
<reference evidence="6 7" key="1">
    <citation type="submission" date="2015-03" db="EMBL/GenBank/DDBJ databases">
        <title>RNA-seq based gene annotation and comparative genomics of four Zymoseptoria species reveal species-specific pathogenicity related genes and transposable element activity.</title>
        <authorList>
            <person name="Grandaubert J."/>
            <person name="Bhattacharyya A."/>
            <person name="Stukenbrock E.H."/>
        </authorList>
    </citation>
    <scope>NUCLEOTIDE SEQUENCE [LARGE SCALE GENOMIC DNA]</scope>
    <source>
        <strain evidence="6 7">Zb18110</strain>
    </source>
</reference>
<organism evidence="6 7">
    <name type="scientific">Zymoseptoria brevis</name>
    <dbReference type="NCBI Taxonomy" id="1047168"/>
    <lineage>
        <taxon>Eukaryota</taxon>
        <taxon>Fungi</taxon>
        <taxon>Dikarya</taxon>
        <taxon>Ascomycota</taxon>
        <taxon>Pezizomycotina</taxon>
        <taxon>Dothideomycetes</taxon>
        <taxon>Dothideomycetidae</taxon>
        <taxon>Mycosphaerellales</taxon>
        <taxon>Mycosphaerellaceae</taxon>
        <taxon>Zymoseptoria</taxon>
    </lineage>
</organism>
<comment type="caution">
    <text evidence="6">The sequence shown here is derived from an EMBL/GenBank/DDBJ whole genome shotgun (WGS) entry which is preliminary data.</text>
</comment>
<dbReference type="AlphaFoldDB" id="A0A0F4G5G0"/>
<dbReference type="InterPro" id="IPR038222">
    <property type="entry name" value="DHHA2_dom_sf"/>
</dbReference>
<dbReference type="Gene3D" id="3.90.1640.10">
    <property type="entry name" value="inorganic pyrophosphatase (n-terminal core)"/>
    <property type="match status" value="1"/>
</dbReference>
<dbReference type="Gene3D" id="3.10.310.20">
    <property type="entry name" value="DHHA2 domain"/>
    <property type="match status" value="1"/>
</dbReference>
<evidence type="ECO:0000256" key="1">
    <source>
        <dbReference type="ARBA" id="ARBA00001936"/>
    </source>
</evidence>
<keyword evidence="2" id="KW-0479">Metal-binding</keyword>
<dbReference type="SUPFAM" id="SSF64182">
    <property type="entry name" value="DHH phosphoesterases"/>
    <property type="match status" value="1"/>
</dbReference>
<dbReference type="OrthoDB" id="374045at2759"/>
<accession>A0A0F4G5G0</accession>
<feature type="domain" description="DHHA2" evidence="5">
    <location>
        <begin position="259"/>
        <end position="411"/>
    </location>
</feature>
<evidence type="ECO:0000259" key="5">
    <source>
        <dbReference type="SMART" id="SM01131"/>
    </source>
</evidence>
<proteinExistence type="predicted"/>
<dbReference type="Pfam" id="PF02833">
    <property type="entry name" value="DHHA2"/>
    <property type="match status" value="1"/>
</dbReference>
<dbReference type="GO" id="GO:0046872">
    <property type="term" value="F:metal ion binding"/>
    <property type="evidence" value="ECO:0007669"/>
    <property type="project" value="UniProtKB-KW"/>
</dbReference>
<dbReference type="InterPro" id="IPR001667">
    <property type="entry name" value="DDH_dom"/>
</dbReference>
<sequence length="418" mass="46695">MSRMTVRTFLVAAKRQLQNSIRDKTFTTFVIGNESADLDSITCALVYGYIQSSKSEAKKAGRLVVPVTNIPASDLPLRPELTALLRHAGILPSELITLDDLGTDPLPQEKTEWTLVDHNAMQGQLGERYSSRVVGVIDHHDDEKKVPKDAEPRVIEKTGSCSSHVTNYLRETWQSLGSMVSQSHIGWGQEDVLIDDFIYVSTWDGQVAKLALGAILIDTINMKAEHKITDHDRKAVRYLEAKINISPKLGKDYDRDRFFNEINDAKSNIADLSLEDVLRKDYKEWKEGDLTLGIASVVQSVKYLQGKEKNFAAAVKQFAQKKSLSIFAIMTAYQDSSNQFAREILLIASNEKAKEAVERFVENGGGELQLQDADDAADMQEDTTISYQHHWAQKNLDASRKRVAPLLREAMAAKGANV</sequence>
<comment type="cofactor">
    <cofactor evidence="1">
        <name>Mn(2+)</name>
        <dbReference type="ChEBI" id="CHEBI:29035"/>
    </cofactor>
</comment>
<evidence type="ECO:0000256" key="2">
    <source>
        <dbReference type="ARBA" id="ARBA00022723"/>
    </source>
</evidence>
<dbReference type="InterPro" id="IPR004097">
    <property type="entry name" value="DHHA2"/>
</dbReference>
<protein>
    <submittedName>
        <fullName evidence="6">Exopolyphosphatase like protein</fullName>
    </submittedName>
</protein>
<keyword evidence="4" id="KW-0464">Manganese</keyword>
<evidence type="ECO:0000313" key="6">
    <source>
        <dbReference type="EMBL" id="KJX92292.1"/>
    </source>
</evidence>
<keyword evidence="3" id="KW-0378">Hydrolase</keyword>
<dbReference type="EMBL" id="LAFY01005831">
    <property type="protein sequence ID" value="KJX92292.1"/>
    <property type="molecule type" value="Genomic_DNA"/>
</dbReference>
<dbReference type="SMART" id="SM01131">
    <property type="entry name" value="DHHA2"/>
    <property type="match status" value="1"/>
</dbReference>
<gene>
    <name evidence="6" type="ORF">TI39_contig5876g00005</name>
</gene>
<dbReference type="PANTHER" id="PTHR12112">
    <property type="entry name" value="BNIP - RELATED"/>
    <property type="match status" value="1"/>
</dbReference>
<name>A0A0F4G5G0_9PEZI</name>
<keyword evidence="7" id="KW-1185">Reference proteome</keyword>
<dbReference type="GO" id="GO:0005737">
    <property type="term" value="C:cytoplasm"/>
    <property type="evidence" value="ECO:0007669"/>
    <property type="project" value="InterPro"/>
</dbReference>
<evidence type="ECO:0000313" key="7">
    <source>
        <dbReference type="Proteomes" id="UP000033647"/>
    </source>
</evidence>
<dbReference type="GO" id="GO:0004309">
    <property type="term" value="F:exopolyphosphatase activity"/>
    <property type="evidence" value="ECO:0007669"/>
    <property type="project" value="TreeGrafter"/>
</dbReference>
<dbReference type="PANTHER" id="PTHR12112:SF39">
    <property type="entry name" value="EG:152A3.5 PROTEIN (FBGN0003116_PN PROTEIN)"/>
    <property type="match status" value="1"/>
</dbReference>
<dbReference type="Proteomes" id="UP000033647">
    <property type="component" value="Unassembled WGS sequence"/>
</dbReference>
<dbReference type="InterPro" id="IPR038763">
    <property type="entry name" value="DHH_sf"/>
</dbReference>
<dbReference type="STRING" id="1047168.A0A0F4G5G0"/>